<evidence type="ECO:0000256" key="7">
    <source>
        <dbReference type="SAM" id="Phobius"/>
    </source>
</evidence>
<feature type="transmembrane region" description="Helical" evidence="7">
    <location>
        <begin position="239"/>
        <end position="257"/>
    </location>
</feature>
<evidence type="ECO:0000256" key="1">
    <source>
        <dbReference type="ARBA" id="ARBA00004651"/>
    </source>
</evidence>
<dbReference type="PANTHER" id="PTHR42718">
    <property type="entry name" value="MAJOR FACILITATOR SUPERFAMILY MULTIDRUG TRANSPORTER MFSC"/>
    <property type="match status" value="1"/>
</dbReference>
<keyword evidence="3" id="KW-1003">Cell membrane</keyword>
<accession>A0A1M5Z826</accession>
<evidence type="ECO:0000313" key="9">
    <source>
        <dbReference type="EMBL" id="SHI20399.1"/>
    </source>
</evidence>
<feature type="transmembrane region" description="Helical" evidence="7">
    <location>
        <begin position="344"/>
        <end position="366"/>
    </location>
</feature>
<dbReference type="Gene3D" id="1.20.1720.10">
    <property type="entry name" value="Multidrug resistance protein D"/>
    <property type="match status" value="1"/>
</dbReference>
<feature type="transmembrane region" description="Helical" evidence="7">
    <location>
        <begin position="398"/>
        <end position="420"/>
    </location>
</feature>
<evidence type="ECO:0000256" key="2">
    <source>
        <dbReference type="ARBA" id="ARBA00022448"/>
    </source>
</evidence>
<dbReference type="EMBL" id="FQXE01000013">
    <property type="protein sequence ID" value="SHI20399.1"/>
    <property type="molecule type" value="Genomic_DNA"/>
</dbReference>
<evidence type="ECO:0000256" key="5">
    <source>
        <dbReference type="ARBA" id="ARBA00022989"/>
    </source>
</evidence>
<evidence type="ECO:0000256" key="4">
    <source>
        <dbReference type="ARBA" id="ARBA00022692"/>
    </source>
</evidence>
<keyword evidence="10" id="KW-1185">Reference proteome</keyword>
<feature type="transmembrane region" description="Helical" evidence="7">
    <location>
        <begin position="446"/>
        <end position="468"/>
    </location>
</feature>
<keyword evidence="5 7" id="KW-1133">Transmembrane helix</keyword>
<dbReference type="GO" id="GO:0022857">
    <property type="term" value="F:transmembrane transporter activity"/>
    <property type="evidence" value="ECO:0007669"/>
    <property type="project" value="InterPro"/>
</dbReference>
<feature type="domain" description="Major facilitator superfamily (MFS) profile" evidence="8">
    <location>
        <begin position="52"/>
        <end position="514"/>
    </location>
</feature>
<sequence>MVPAIKAGEIESKIKMNNNPRPGKCGQSESAIASLHPRTTQQGLNATGRWLALGALSLAQLMDVLDNTIVNIALPSAQHDLGFSNDYRQWIVTGYALAFGSLLLLGGRLSDLFGRRRMFLIGVIGFLVASVIGGAADGFMMLLLARVGQGAFAAMLAPAALSLVSVIFADNAEDRGRAFGVFGAVSGVGGALGLLLGGILTETLSWRWCLYVNLIFGAIALIGALMFVPRDDRQQRAPLDVPGAITATLGLVGIVYGLGSAASNGWSNFWTIGPVIAGLGLMIAFVVIERRVDNPMLPLHVVLDRTRGTAYLTLWITGMGMFAIFLFLTYYLQEILKFGPVMTGAAFLPMIGAVVISSIISGAVLFPRTGPRPLVPIGCVLAAVGMAMFTVIGATSSYAAHVLPALLVTGLGFGMIFSPVQNAATSGLRSHDAGVASAMVNTVQQIGGAIGIVVFNSLASAAVAAYLANHAAKASQPTTIIDATLAGDHLVFWTASGVFIAGGVLAALLFRSGAIPVLRSPEFAWGGSRAE</sequence>
<dbReference type="PROSITE" id="PS50850">
    <property type="entry name" value="MFS"/>
    <property type="match status" value="1"/>
</dbReference>
<evidence type="ECO:0000313" key="10">
    <source>
        <dbReference type="Proteomes" id="UP000184226"/>
    </source>
</evidence>
<dbReference type="CDD" id="cd17321">
    <property type="entry name" value="MFS_MMR_MDR_like"/>
    <property type="match status" value="1"/>
</dbReference>
<gene>
    <name evidence="9" type="ORF">SAMN04488135_1134</name>
</gene>
<dbReference type="Pfam" id="PF07690">
    <property type="entry name" value="MFS_1"/>
    <property type="match status" value="1"/>
</dbReference>
<dbReference type="PANTHER" id="PTHR42718:SF46">
    <property type="entry name" value="BLR6921 PROTEIN"/>
    <property type="match status" value="1"/>
</dbReference>
<dbReference type="InterPro" id="IPR004638">
    <property type="entry name" value="EmrB-like"/>
</dbReference>
<dbReference type="InterPro" id="IPR020846">
    <property type="entry name" value="MFS_dom"/>
</dbReference>
<feature type="transmembrane region" description="Helical" evidence="7">
    <location>
        <begin position="373"/>
        <end position="392"/>
    </location>
</feature>
<feature type="transmembrane region" description="Helical" evidence="7">
    <location>
        <begin position="151"/>
        <end position="169"/>
    </location>
</feature>
<dbReference type="SUPFAM" id="SSF103473">
    <property type="entry name" value="MFS general substrate transporter"/>
    <property type="match status" value="1"/>
</dbReference>
<dbReference type="Gene3D" id="1.20.1250.20">
    <property type="entry name" value="MFS general substrate transporter like domains"/>
    <property type="match status" value="1"/>
</dbReference>
<feature type="transmembrane region" description="Helical" evidence="7">
    <location>
        <begin position="490"/>
        <end position="510"/>
    </location>
</feature>
<keyword evidence="4 7" id="KW-0812">Transmembrane</keyword>
<protein>
    <submittedName>
        <fullName evidence="9">Drug resistance transporter, EmrB/QacA subfamily</fullName>
    </submittedName>
</protein>
<organism evidence="9 10">
    <name type="scientific">Pollutimonas bauzanensis</name>
    <dbReference type="NCBI Taxonomy" id="658167"/>
    <lineage>
        <taxon>Bacteria</taxon>
        <taxon>Pseudomonadati</taxon>
        <taxon>Pseudomonadota</taxon>
        <taxon>Betaproteobacteria</taxon>
        <taxon>Burkholderiales</taxon>
        <taxon>Alcaligenaceae</taxon>
        <taxon>Pollutimonas</taxon>
    </lineage>
</organism>
<comment type="subcellular location">
    <subcellularLocation>
        <location evidence="1">Cell membrane</location>
        <topology evidence="1">Multi-pass membrane protein</topology>
    </subcellularLocation>
</comment>
<dbReference type="Proteomes" id="UP000184226">
    <property type="component" value="Unassembled WGS sequence"/>
</dbReference>
<feature type="transmembrane region" description="Helical" evidence="7">
    <location>
        <begin position="181"/>
        <end position="199"/>
    </location>
</feature>
<dbReference type="GO" id="GO:0005886">
    <property type="term" value="C:plasma membrane"/>
    <property type="evidence" value="ECO:0007669"/>
    <property type="project" value="UniProtKB-SubCell"/>
</dbReference>
<dbReference type="InterPro" id="IPR011701">
    <property type="entry name" value="MFS"/>
</dbReference>
<feature type="transmembrane region" description="Helical" evidence="7">
    <location>
        <begin position="269"/>
        <end position="288"/>
    </location>
</feature>
<keyword evidence="6 7" id="KW-0472">Membrane</keyword>
<name>A0A1M5Z826_9BURK</name>
<dbReference type="STRING" id="658167.SAMN04488135_1134"/>
<feature type="transmembrane region" description="Helical" evidence="7">
    <location>
        <begin position="87"/>
        <end position="106"/>
    </location>
</feature>
<dbReference type="InterPro" id="IPR005829">
    <property type="entry name" value="Sugar_transporter_CS"/>
</dbReference>
<evidence type="ECO:0000256" key="6">
    <source>
        <dbReference type="ARBA" id="ARBA00023136"/>
    </source>
</evidence>
<dbReference type="AlphaFoldDB" id="A0A1M5Z826"/>
<dbReference type="PROSITE" id="PS00216">
    <property type="entry name" value="SUGAR_TRANSPORT_1"/>
    <property type="match status" value="1"/>
</dbReference>
<dbReference type="PRINTS" id="PR01036">
    <property type="entry name" value="TCRTETB"/>
</dbReference>
<reference evidence="9 10" key="1">
    <citation type="submission" date="2016-11" db="EMBL/GenBank/DDBJ databases">
        <authorList>
            <person name="Jaros S."/>
            <person name="Januszkiewicz K."/>
            <person name="Wedrychowicz H."/>
        </authorList>
    </citation>
    <scope>NUCLEOTIDE SEQUENCE [LARGE SCALE GENOMIC DNA]</scope>
    <source>
        <strain evidence="9 10">CGMCC 1.10190</strain>
    </source>
</reference>
<feature type="transmembrane region" description="Helical" evidence="7">
    <location>
        <begin position="309"/>
        <end position="332"/>
    </location>
</feature>
<keyword evidence="2" id="KW-0813">Transport</keyword>
<dbReference type="NCBIfam" id="TIGR00711">
    <property type="entry name" value="efflux_EmrB"/>
    <property type="match status" value="1"/>
</dbReference>
<evidence type="ECO:0000256" key="3">
    <source>
        <dbReference type="ARBA" id="ARBA00022475"/>
    </source>
</evidence>
<evidence type="ECO:0000259" key="8">
    <source>
        <dbReference type="PROSITE" id="PS50850"/>
    </source>
</evidence>
<feature type="transmembrane region" description="Helical" evidence="7">
    <location>
        <begin position="118"/>
        <end position="145"/>
    </location>
</feature>
<proteinExistence type="predicted"/>
<dbReference type="InterPro" id="IPR036259">
    <property type="entry name" value="MFS_trans_sf"/>
</dbReference>
<feature type="transmembrane region" description="Helical" evidence="7">
    <location>
        <begin position="205"/>
        <end position="227"/>
    </location>
</feature>